<proteinExistence type="predicted"/>
<dbReference type="Gene3D" id="1.20.5.4130">
    <property type="match status" value="1"/>
</dbReference>
<dbReference type="PANTHER" id="PTHR23155">
    <property type="entry name" value="DISEASE RESISTANCE PROTEIN RP"/>
    <property type="match status" value="1"/>
</dbReference>
<protein>
    <submittedName>
        <fullName evidence="9">Disease resistance protein RPM1-like</fullName>
    </submittedName>
</protein>
<dbReference type="Pfam" id="PF00931">
    <property type="entry name" value="NB-ARC"/>
    <property type="match status" value="1"/>
</dbReference>
<evidence type="ECO:0000256" key="2">
    <source>
        <dbReference type="ARBA" id="ARBA00022741"/>
    </source>
</evidence>
<dbReference type="FunFam" id="1.10.10.10:FF:000322">
    <property type="entry name" value="Probable disease resistance protein At1g63360"/>
    <property type="match status" value="1"/>
</dbReference>
<keyword evidence="2" id="KW-0547">Nucleotide-binding</keyword>
<dbReference type="PRINTS" id="PR00364">
    <property type="entry name" value="DISEASERSIST"/>
</dbReference>
<keyword evidence="3" id="KW-0611">Plant defense</keyword>
<feature type="domain" description="Disease resistance protein winged helix" evidence="6">
    <location>
        <begin position="447"/>
        <end position="518"/>
    </location>
</feature>
<keyword evidence="1" id="KW-0677">Repeat</keyword>
<dbReference type="RefSeq" id="XP_027341057.1">
    <property type="nucleotide sequence ID" value="XM_027485256.1"/>
</dbReference>
<dbReference type="AlphaFoldDB" id="A0A8B8KBA2"/>
<dbReference type="CDD" id="cd14798">
    <property type="entry name" value="RX-CC_like"/>
    <property type="match status" value="1"/>
</dbReference>
<dbReference type="Gene3D" id="1.10.10.10">
    <property type="entry name" value="Winged helix-like DNA-binding domain superfamily/Winged helix DNA-binding domain"/>
    <property type="match status" value="1"/>
</dbReference>
<dbReference type="InterPro" id="IPR032675">
    <property type="entry name" value="LRR_dom_sf"/>
</dbReference>
<reference evidence="9" key="2">
    <citation type="submission" date="2025-08" db="UniProtKB">
        <authorList>
            <consortium name="RefSeq"/>
        </authorList>
    </citation>
    <scope>IDENTIFICATION</scope>
    <source>
        <tissue evidence="9">Young leaves</tissue>
    </source>
</reference>
<dbReference type="GeneID" id="113854320"/>
<keyword evidence="8" id="KW-1185">Reference proteome</keyword>
<sequence>MAEPALSLARDHLFSFLMEVGNMIRGVPKDVDDMQNELERIQAIIHDADRVAAAGDDTTREEVKAKVKLLIEAAFTMEDVIDQYVIHQEQEPRDPGCAAFPCHPADLIDTLMLRLQIGYKIQDVKSRVRAFNESSERKSDFRIQPFLEKEPSSSGGNQNTTWEKIRKAPLYMEEAQIVGFEAPRDELVGWLIEGRAERTVISVVGMGGLGKTTLAKKVVDNNEVIGFFDCHAWITVSQSYSVDGLLRDMLKKFYKQKNVDPPQSISTVQGDSLIDEVRNYLRQRRYVIVFDDVWAVKFWDDIEFATLDSQNGSRIIMTTRDMKVAESCKKSSFVKIHELKPLSPAQSRELFCKRAFQFEFNGYCPAELEHISSEIVEKCDGLPLALVVIAGLLSCKGWRVEEWEEFNQNLNLELKRNEKLGSITKILSFSYYDLSLSLKSCLLYFGVYPEDFEIKAKGLIRQWIAEGFVKDEEGKTLEKVAEGYLKELIDRSLVQVSSLTIDGKVRGCRIHDLTRELIIEKCKDLRFCGGVHDESALSGTHRRLSIETSYFDLTCSSESSPVRSLFVYENQHSEEFARTLTKYNLLKVLDVDDFFLFDFSEKFWNLIHLKYLRIGISLIDSIPKSIAKLRNLESLVLRNCYEVEMPEEMRKLRKLRHLEVGSMRLTQLKDGIGCMTSLQTLSVVKLYDDDDNDDDDVEELIRGLGRLTQMRKLGLKGVRKEHESALSSSISKMKYLESLSVEFQYTDEDEIINLELNSAPLMLRKLYLYNFESLPEWIPKLQKLVKFTFSNFSTKDTVESIKDLPNLLYLELIYCGAISLHFKDGGFQKLMDLLEIDTNF</sequence>
<feature type="domain" description="NB-ARC" evidence="4">
    <location>
        <begin position="182"/>
        <end position="357"/>
    </location>
</feature>
<gene>
    <name evidence="9" type="primary">LOC113854320</name>
</gene>
<dbReference type="Pfam" id="PF18052">
    <property type="entry name" value="Rx_N"/>
    <property type="match status" value="1"/>
</dbReference>
<dbReference type="OrthoDB" id="1419574at2759"/>
<evidence type="ECO:0000313" key="8">
    <source>
        <dbReference type="Proteomes" id="UP000694853"/>
    </source>
</evidence>
<feature type="domain" description="Disease resistance N-terminal" evidence="5">
    <location>
        <begin position="5"/>
        <end position="94"/>
    </location>
</feature>
<dbReference type="FunFam" id="3.40.50.300:FF:001091">
    <property type="entry name" value="Probable disease resistance protein At1g61300"/>
    <property type="match status" value="1"/>
</dbReference>
<dbReference type="Gene3D" id="3.80.10.10">
    <property type="entry name" value="Ribonuclease Inhibitor"/>
    <property type="match status" value="1"/>
</dbReference>
<dbReference type="GO" id="GO:0098542">
    <property type="term" value="P:defense response to other organism"/>
    <property type="evidence" value="ECO:0007669"/>
    <property type="project" value="TreeGrafter"/>
</dbReference>
<evidence type="ECO:0000259" key="7">
    <source>
        <dbReference type="Pfam" id="PF23598"/>
    </source>
</evidence>
<evidence type="ECO:0000259" key="6">
    <source>
        <dbReference type="Pfam" id="PF23559"/>
    </source>
</evidence>
<dbReference type="InterPro" id="IPR044974">
    <property type="entry name" value="Disease_R_plants"/>
</dbReference>
<reference evidence="8" key="1">
    <citation type="journal article" date="2019" name="Toxins">
        <title>Detection of Abrin-Like and Prepropulchellin-Like Toxin Genes and Transcripts Using Whole Genome Sequencing and Full-Length Transcript Sequencing of Abrus precatorius.</title>
        <authorList>
            <person name="Hovde B.T."/>
            <person name="Daligault H.E."/>
            <person name="Hanschen E.R."/>
            <person name="Kunde Y.A."/>
            <person name="Johnson M.B."/>
            <person name="Starkenburg S.R."/>
            <person name="Johnson S.L."/>
        </authorList>
    </citation>
    <scope>NUCLEOTIDE SEQUENCE [LARGE SCALE GENOMIC DNA]</scope>
</reference>
<dbReference type="SUPFAM" id="SSF52058">
    <property type="entry name" value="L domain-like"/>
    <property type="match status" value="1"/>
</dbReference>
<organism evidence="8 9">
    <name type="scientific">Abrus precatorius</name>
    <name type="common">Indian licorice</name>
    <name type="synonym">Glycine abrus</name>
    <dbReference type="NCBI Taxonomy" id="3816"/>
    <lineage>
        <taxon>Eukaryota</taxon>
        <taxon>Viridiplantae</taxon>
        <taxon>Streptophyta</taxon>
        <taxon>Embryophyta</taxon>
        <taxon>Tracheophyta</taxon>
        <taxon>Spermatophyta</taxon>
        <taxon>Magnoliopsida</taxon>
        <taxon>eudicotyledons</taxon>
        <taxon>Gunneridae</taxon>
        <taxon>Pentapetalae</taxon>
        <taxon>rosids</taxon>
        <taxon>fabids</taxon>
        <taxon>Fabales</taxon>
        <taxon>Fabaceae</taxon>
        <taxon>Papilionoideae</taxon>
        <taxon>50 kb inversion clade</taxon>
        <taxon>NPAAA clade</taxon>
        <taxon>indigoferoid/millettioid clade</taxon>
        <taxon>Abreae</taxon>
        <taxon>Abrus</taxon>
    </lineage>
</organism>
<dbReference type="Gene3D" id="3.40.50.300">
    <property type="entry name" value="P-loop containing nucleotide triphosphate hydrolases"/>
    <property type="match status" value="1"/>
</dbReference>
<accession>A0A8B8KBA2</accession>
<evidence type="ECO:0000259" key="5">
    <source>
        <dbReference type="Pfam" id="PF18052"/>
    </source>
</evidence>
<dbReference type="SUPFAM" id="SSF52540">
    <property type="entry name" value="P-loop containing nucleoside triphosphate hydrolases"/>
    <property type="match status" value="1"/>
</dbReference>
<dbReference type="InterPro" id="IPR027417">
    <property type="entry name" value="P-loop_NTPase"/>
</dbReference>
<dbReference type="GO" id="GO:0043531">
    <property type="term" value="F:ADP binding"/>
    <property type="evidence" value="ECO:0007669"/>
    <property type="project" value="InterPro"/>
</dbReference>
<dbReference type="InterPro" id="IPR041118">
    <property type="entry name" value="Rx_N"/>
</dbReference>
<evidence type="ECO:0000256" key="3">
    <source>
        <dbReference type="ARBA" id="ARBA00022821"/>
    </source>
</evidence>
<dbReference type="InterPro" id="IPR055414">
    <property type="entry name" value="LRR_R13L4/SHOC2-like"/>
</dbReference>
<dbReference type="InterPro" id="IPR002182">
    <property type="entry name" value="NB-ARC"/>
</dbReference>
<dbReference type="Proteomes" id="UP000694853">
    <property type="component" value="Unplaced"/>
</dbReference>
<dbReference type="Gene3D" id="1.10.8.430">
    <property type="entry name" value="Helical domain of apoptotic protease-activating factors"/>
    <property type="match status" value="1"/>
</dbReference>
<dbReference type="InterPro" id="IPR042197">
    <property type="entry name" value="Apaf_helical"/>
</dbReference>
<dbReference type="KEGG" id="aprc:113854320"/>
<name>A0A8B8KBA2_ABRPR</name>
<dbReference type="InterPro" id="IPR058922">
    <property type="entry name" value="WHD_DRP"/>
</dbReference>
<dbReference type="InterPro" id="IPR038005">
    <property type="entry name" value="RX-like_CC"/>
</dbReference>
<dbReference type="InterPro" id="IPR036388">
    <property type="entry name" value="WH-like_DNA-bd_sf"/>
</dbReference>
<dbReference type="PANTHER" id="PTHR23155:SF1052">
    <property type="entry name" value="DISEASE RESISTANCE PROTEIN RPM1"/>
    <property type="match status" value="1"/>
</dbReference>
<feature type="domain" description="Disease resistance R13L4/SHOC-2-like LRR" evidence="7">
    <location>
        <begin position="562"/>
        <end position="832"/>
    </location>
</feature>
<evidence type="ECO:0000259" key="4">
    <source>
        <dbReference type="Pfam" id="PF00931"/>
    </source>
</evidence>
<dbReference type="Pfam" id="PF23598">
    <property type="entry name" value="LRR_14"/>
    <property type="match status" value="1"/>
</dbReference>
<evidence type="ECO:0000313" key="9">
    <source>
        <dbReference type="RefSeq" id="XP_027341057.1"/>
    </source>
</evidence>
<dbReference type="Pfam" id="PF23559">
    <property type="entry name" value="WHD_DRP"/>
    <property type="match status" value="1"/>
</dbReference>
<evidence type="ECO:0000256" key="1">
    <source>
        <dbReference type="ARBA" id="ARBA00022737"/>
    </source>
</evidence>